<dbReference type="PANTHER" id="PTHR33571:SF12">
    <property type="entry name" value="BSL3053 PROTEIN"/>
    <property type="match status" value="1"/>
</dbReference>
<comment type="cofactor">
    <cofactor evidence="1">
        <name>Mg(2+)</name>
        <dbReference type="ChEBI" id="CHEBI:18420"/>
    </cofactor>
</comment>
<dbReference type="SUPFAM" id="SSF81301">
    <property type="entry name" value="Nucleotidyltransferase"/>
    <property type="match status" value="1"/>
</dbReference>
<keyword evidence="12" id="KW-1185">Reference proteome</keyword>
<evidence type="ECO:0000259" key="10">
    <source>
        <dbReference type="Pfam" id="PF01909"/>
    </source>
</evidence>
<name>A0A7Z0IQ69_9ACTN</name>
<evidence type="ECO:0000256" key="3">
    <source>
        <dbReference type="ARBA" id="ARBA00022679"/>
    </source>
</evidence>
<dbReference type="Pfam" id="PF01909">
    <property type="entry name" value="NTP_transf_2"/>
    <property type="match status" value="1"/>
</dbReference>
<keyword evidence="7" id="KW-0067">ATP-binding</keyword>
<evidence type="ECO:0000313" key="11">
    <source>
        <dbReference type="EMBL" id="NYI75455.1"/>
    </source>
</evidence>
<evidence type="ECO:0000256" key="6">
    <source>
        <dbReference type="ARBA" id="ARBA00022741"/>
    </source>
</evidence>
<sequence length="109" mass="11918">MTQPAAHREAALHGPVGRVVVSKRDDLLDVLSRHGVSNVRGFGSVARGDDRPDSDVDLLVDFPPHTSLFTILRMQDELEEILGASVDLVPDSGLQARIRARVERDLIAL</sequence>
<evidence type="ECO:0000256" key="4">
    <source>
        <dbReference type="ARBA" id="ARBA00022695"/>
    </source>
</evidence>
<dbReference type="GO" id="GO:0005524">
    <property type="term" value="F:ATP binding"/>
    <property type="evidence" value="ECO:0007669"/>
    <property type="project" value="UniProtKB-KW"/>
</dbReference>
<dbReference type="InterPro" id="IPR052038">
    <property type="entry name" value="Type-VII_TA_antitoxin"/>
</dbReference>
<dbReference type="InterPro" id="IPR002934">
    <property type="entry name" value="Polymerase_NTP_transf_dom"/>
</dbReference>
<dbReference type="EMBL" id="JACBZR010000001">
    <property type="protein sequence ID" value="NYI75455.1"/>
    <property type="molecule type" value="Genomic_DNA"/>
</dbReference>
<evidence type="ECO:0000256" key="9">
    <source>
        <dbReference type="ARBA" id="ARBA00038276"/>
    </source>
</evidence>
<evidence type="ECO:0000256" key="2">
    <source>
        <dbReference type="ARBA" id="ARBA00022649"/>
    </source>
</evidence>
<evidence type="ECO:0000256" key="1">
    <source>
        <dbReference type="ARBA" id="ARBA00001946"/>
    </source>
</evidence>
<evidence type="ECO:0000256" key="5">
    <source>
        <dbReference type="ARBA" id="ARBA00022723"/>
    </source>
</evidence>
<dbReference type="InterPro" id="IPR043519">
    <property type="entry name" value="NT_sf"/>
</dbReference>
<keyword evidence="6" id="KW-0547">Nucleotide-binding</keyword>
<keyword evidence="2" id="KW-1277">Toxin-antitoxin system</keyword>
<dbReference type="RefSeq" id="WP_179656179.1">
    <property type="nucleotide sequence ID" value="NZ_JACBZR010000001.1"/>
</dbReference>
<reference evidence="11 12" key="1">
    <citation type="submission" date="2020-07" db="EMBL/GenBank/DDBJ databases">
        <title>Sequencing the genomes of 1000 actinobacteria strains.</title>
        <authorList>
            <person name="Klenk H.-P."/>
        </authorList>
    </citation>
    <scope>NUCLEOTIDE SEQUENCE [LARGE SCALE GENOMIC DNA]</scope>
    <source>
        <strain evidence="11 12">DSM 26487</strain>
    </source>
</reference>
<organism evidence="11 12">
    <name type="scientific">Nocardioides panzhihuensis</name>
    <dbReference type="NCBI Taxonomy" id="860243"/>
    <lineage>
        <taxon>Bacteria</taxon>
        <taxon>Bacillati</taxon>
        <taxon>Actinomycetota</taxon>
        <taxon>Actinomycetes</taxon>
        <taxon>Propionibacteriales</taxon>
        <taxon>Nocardioidaceae</taxon>
        <taxon>Nocardioides</taxon>
    </lineage>
</organism>
<protein>
    <recommendedName>
        <fullName evidence="10">Polymerase nucleotidyl transferase domain-containing protein</fullName>
    </recommendedName>
</protein>
<keyword evidence="3" id="KW-0808">Transferase</keyword>
<dbReference type="PANTHER" id="PTHR33571">
    <property type="entry name" value="SSL8005 PROTEIN"/>
    <property type="match status" value="1"/>
</dbReference>
<dbReference type="CDD" id="cd05403">
    <property type="entry name" value="NT_KNTase_like"/>
    <property type="match status" value="1"/>
</dbReference>
<dbReference type="GO" id="GO:0016779">
    <property type="term" value="F:nucleotidyltransferase activity"/>
    <property type="evidence" value="ECO:0007669"/>
    <property type="project" value="UniProtKB-KW"/>
</dbReference>
<evidence type="ECO:0000256" key="8">
    <source>
        <dbReference type="ARBA" id="ARBA00022842"/>
    </source>
</evidence>
<evidence type="ECO:0000256" key="7">
    <source>
        <dbReference type="ARBA" id="ARBA00022840"/>
    </source>
</evidence>
<comment type="similarity">
    <text evidence="9">Belongs to the MntA antitoxin family.</text>
</comment>
<gene>
    <name evidence="11" type="ORF">BJ988_000103</name>
</gene>
<keyword evidence="5" id="KW-0479">Metal-binding</keyword>
<dbReference type="Proteomes" id="UP000564496">
    <property type="component" value="Unassembled WGS sequence"/>
</dbReference>
<accession>A0A7Z0IQ69</accession>
<proteinExistence type="inferred from homology"/>
<dbReference type="GO" id="GO:0046872">
    <property type="term" value="F:metal ion binding"/>
    <property type="evidence" value="ECO:0007669"/>
    <property type="project" value="UniProtKB-KW"/>
</dbReference>
<feature type="domain" description="Polymerase nucleotidyl transferase" evidence="10">
    <location>
        <begin position="30"/>
        <end position="103"/>
    </location>
</feature>
<keyword evidence="8" id="KW-0460">Magnesium</keyword>
<comment type="caution">
    <text evidence="11">The sequence shown here is derived from an EMBL/GenBank/DDBJ whole genome shotgun (WGS) entry which is preliminary data.</text>
</comment>
<dbReference type="Gene3D" id="3.30.460.10">
    <property type="entry name" value="Beta Polymerase, domain 2"/>
    <property type="match status" value="1"/>
</dbReference>
<dbReference type="AlphaFoldDB" id="A0A7Z0IQ69"/>
<keyword evidence="4" id="KW-0548">Nucleotidyltransferase</keyword>
<evidence type="ECO:0000313" key="12">
    <source>
        <dbReference type="Proteomes" id="UP000564496"/>
    </source>
</evidence>